<dbReference type="InterPro" id="IPR013087">
    <property type="entry name" value="Znf_C2H2_type"/>
</dbReference>
<keyword evidence="11" id="KW-1185">Reference proteome</keyword>
<feature type="domain" description="C2H2-type" evidence="9">
    <location>
        <begin position="397"/>
        <end position="424"/>
    </location>
</feature>
<dbReference type="GO" id="GO:0005634">
    <property type="term" value="C:nucleus"/>
    <property type="evidence" value="ECO:0007669"/>
    <property type="project" value="UniProtKB-SubCell"/>
</dbReference>
<comment type="subcellular location">
    <subcellularLocation>
        <location evidence="1">Nucleus</location>
    </subcellularLocation>
</comment>
<feature type="region of interest" description="Disordered" evidence="8">
    <location>
        <begin position="142"/>
        <end position="172"/>
    </location>
</feature>
<keyword evidence="6" id="KW-0539">Nucleus</keyword>
<feature type="domain" description="C2H2-type" evidence="9">
    <location>
        <begin position="850"/>
        <end position="876"/>
    </location>
</feature>
<feature type="domain" description="C2H2-type" evidence="9">
    <location>
        <begin position="257"/>
        <end position="284"/>
    </location>
</feature>
<feature type="domain" description="C2H2-type" evidence="9">
    <location>
        <begin position="767"/>
        <end position="790"/>
    </location>
</feature>
<protein>
    <recommendedName>
        <fullName evidence="9">C2H2-type domain-containing protein</fullName>
    </recommendedName>
</protein>
<dbReference type="GO" id="GO:0008270">
    <property type="term" value="F:zinc ion binding"/>
    <property type="evidence" value="ECO:0007669"/>
    <property type="project" value="UniProtKB-KW"/>
</dbReference>
<evidence type="ECO:0000313" key="10">
    <source>
        <dbReference type="EMBL" id="KAK6172794.1"/>
    </source>
</evidence>
<dbReference type="GO" id="GO:0001228">
    <property type="term" value="F:DNA-binding transcription activator activity, RNA polymerase II-specific"/>
    <property type="evidence" value="ECO:0007669"/>
    <property type="project" value="TreeGrafter"/>
</dbReference>
<dbReference type="PROSITE" id="PS00028">
    <property type="entry name" value="ZINC_FINGER_C2H2_1"/>
    <property type="match status" value="11"/>
</dbReference>
<dbReference type="Proteomes" id="UP001347796">
    <property type="component" value="Unassembled WGS sequence"/>
</dbReference>
<feature type="domain" description="C2H2-type" evidence="9">
    <location>
        <begin position="793"/>
        <end position="820"/>
    </location>
</feature>
<name>A0AAN8JBT0_PATCE</name>
<gene>
    <name evidence="10" type="ORF">SNE40_016382</name>
</gene>
<dbReference type="EMBL" id="JAZGQO010000011">
    <property type="protein sequence ID" value="KAK6172794.1"/>
    <property type="molecule type" value="Genomic_DNA"/>
</dbReference>
<reference evidence="10 11" key="1">
    <citation type="submission" date="2024-01" db="EMBL/GenBank/DDBJ databases">
        <title>The genome of the rayed Mediterranean limpet Patella caerulea (Linnaeus, 1758).</title>
        <authorList>
            <person name="Anh-Thu Weber A."/>
            <person name="Halstead-Nussloch G."/>
        </authorList>
    </citation>
    <scope>NUCLEOTIDE SEQUENCE [LARGE SCALE GENOMIC DNA]</scope>
    <source>
        <strain evidence="10">AATW-2023a</strain>
        <tissue evidence="10">Whole specimen</tissue>
    </source>
</reference>
<feature type="compositionally biased region" description="Polar residues" evidence="8">
    <location>
        <begin position="612"/>
        <end position="626"/>
    </location>
</feature>
<dbReference type="AlphaFoldDB" id="A0AAN8JBT0"/>
<dbReference type="PANTHER" id="PTHR24376">
    <property type="entry name" value="ZINC FINGER PROTEIN"/>
    <property type="match status" value="1"/>
</dbReference>
<evidence type="ECO:0000256" key="5">
    <source>
        <dbReference type="ARBA" id="ARBA00022833"/>
    </source>
</evidence>
<dbReference type="FunFam" id="3.30.160.60:FF:000100">
    <property type="entry name" value="Zinc finger 45-like"/>
    <property type="match status" value="2"/>
</dbReference>
<organism evidence="10 11">
    <name type="scientific">Patella caerulea</name>
    <name type="common">Rayed Mediterranean limpet</name>
    <dbReference type="NCBI Taxonomy" id="87958"/>
    <lineage>
        <taxon>Eukaryota</taxon>
        <taxon>Metazoa</taxon>
        <taxon>Spiralia</taxon>
        <taxon>Lophotrochozoa</taxon>
        <taxon>Mollusca</taxon>
        <taxon>Gastropoda</taxon>
        <taxon>Patellogastropoda</taxon>
        <taxon>Patelloidea</taxon>
        <taxon>Patellidae</taxon>
        <taxon>Patella</taxon>
    </lineage>
</organism>
<proteinExistence type="predicted"/>
<feature type="domain" description="C2H2-type" evidence="9">
    <location>
        <begin position="821"/>
        <end position="849"/>
    </location>
</feature>
<comment type="caution">
    <text evidence="10">The sequence shown here is derived from an EMBL/GenBank/DDBJ whole genome shotgun (WGS) entry which is preliminary data.</text>
</comment>
<evidence type="ECO:0000313" key="11">
    <source>
        <dbReference type="Proteomes" id="UP001347796"/>
    </source>
</evidence>
<evidence type="ECO:0000256" key="6">
    <source>
        <dbReference type="ARBA" id="ARBA00023242"/>
    </source>
</evidence>
<dbReference type="Pfam" id="PF00096">
    <property type="entry name" value="zf-C2H2"/>
    <property type="match status" value="3"/>
</dbReference>
<evidence type="ECO:0000256" key="2">
    <source>
        <dbReference type="ARBA" id="ARBA00022723"/>
    </source>
</evidence>
<keyword evidence="2" id="KW-0479">Metal-binding</keyword>
<dbReference type="InterPro" id="IPR036236">
    <property type="entry name" value="Znf_C2H2_sf"/>
</dbReference>
<dbReference type="GO" id="GO:0000978">
    <property type="term" value="F:RNA polymerase II cis-regulatory region sequence-specific DNA binding"/>
    <property type="evidence" value="ECO:0007669"/>
    <property type="project" value="TreeGrafter"/>
</dbReference>
<dbReference type="PANTHER" id="PTHR24376:SF235">
    <property type="entry name" value="C2H2-TYPE DOMAIN-CONTAINING PROTEIN"/>
    <property type="match status" value="1"/>
</dbReference>
<dbReference type="FunFam" id="3.30.160.60:FF:000446">
    <property type="entry name" value="Zinc finger protein"/>
    <property type="match status" value="1"/>
</dbReference>
<evidence type="ECO:0000256" key="3">
    <source>
        <dbReference type="ARBA" id="ARBA00022737"/>
    </source>
</evidence>
<accession>A0AAN8JBT0</accession>
<evidence type="ECO:0000259" key="9">
    <source>
        <dbReference type="PROSITE" id="PS50157"/>
    </source>
</evidence>
<feature type="domain" description="C2H2-type" evidence="9">
    <location>
        <begin position="342"/>
        <end position="364"/>
    </location>
</feature>
<evidence type="ECO:0000256" key="8">
    <source>
        <dbReference type="SAM" id="MobiDB-lite"/>
    </source>
</evidence>
<keyword evidence="5" id="KW-0862">Zinc</keyword>
<feature type="domain" description="C2H2-type" evidence="9">
    <location>
        <begin position="489"/>
        <end position="517"/>
    </location>
</feature>
<evidence type="ECO:0000256" key="1">
    <source>
        <dbReference type="ARBA" id="ARBA00004123"/>
    </source>
</evidence>
<sequence>MLVAEREHISHLLKKSILTLCRETMSQYKLEVDGIVCISLENDTHPIVIKVHEEVGTEPGGSSLWNLKKSDNFLKLEANYSDYSGAQSSELKERLLSNSPKVKDFGASDDDQDDASLTADNLYSFKKINKLDFLSATRSRLNSGYNQRKSKPNKIETNSSEDVGTDSPLLDGTVDKQKYEYDFNDDSALSNLPDDDNSLAIIPEILPSVSRPGVPNTIHAQSAAISHPDGYVCKRCFQILPDTGAFESHNLRVHSLFTCRTCFRGFTARNNLKRHIRLHTGFKPYKCQICNQGFTRKDDLKGHELRHSYKKPFRCSICAKGYTDRSCVRNHMAKEHRVKLLHVCPRCGEGFSSSHEFTEHKKSHPEFSDYQCTSCDFIGINGLMYIKHLLTHQTKVFSCKPCQQSFKDPFDYTNHLKLHRGDESFKAYICCFCGSCQHTYDQFVRHEHSHAQMKNHTCTICSKSFIYPSSLKDHMSTHNRNEDDDSSDYWCTECQTGFPTEDTLEDHILTTHESAKPDIDDSMMDTSDPGLLDPDDDSNEAFPSSAVPQQGEIDELHHPESEELESDVNVLASSYIPFQKPPSIIPRKNRSILPQKIPKNSSGGSPLDRFSPPQSLKNSLQRGPQMKTTELVPCMVLSPFPRNFALSNTSSSYANSSDPDANKELEGKSQGSSNSNSTVTSNDGASSFKYPIKDEPHSYENGGDDSQGNLNISMLKQEQDEEYDVSRDASMDGAENKEVTLEKVHIRSPGFERVVTPSCLYKSHTSFECLECGKSYTDFGQFESHSAILHRRFLCEFCGKVFTAKPNRDRHLRYHTGERPYKCGLCEASFFRGDDLKYHRTTKHATVKPFNCNVCNLSFAWPKDLERHRKQKKHFM</sequence>
<dbReference type="SUPFAM" id="SSF57667">
    <property type="entry name" value="beta-beta-alpha zinc fingers"/>
    <property type="match status" value="5"/>
</dbReference>
<feature type="region of interest" description="Disordered" evidence="8">
    <location>
        <begin position="650"/>
        <end position="710"/>
    </location>
</feature>
<dbReference type="Gene3D" id="3.30.160.60">
    <property type="entry name" value="Classic Zinc Finger"/>
    <property type="match status" value="7"/>
</dbReference>
<evidence type="ECO:0000256" key="7">
    <source>
        <dbReference type="PROSITE-ProRule" id="PRU00042"/>
    </source>
</evidence>
<keyword evidence="4 7" id="KW-0863">Zinc-finger</keyword>
<feature type="region of interest" description="Disordered" evidence="8">
    <location>
        <begin position="513"/>
        <end position="547"/>
    </location>
</feature>
<evidence type="ECO:0000256" key="4">
    <source>
        <dbReference type="ARBA" id="ARBA00022771"/>
    </source>
</evidence>
<feature type="region of interest" description="Disordered" evidence="8">
    <location>
        <begin position="578"/>
        <end position="626"/>
    </location>
</feature>
<feature type="domain" description="C2H2-type" evidence="9">
    <location>
        <begin position="456"/>
        <end position="483"/>
    </location>
</feature>
<feature type="compositionally biased region" description="Low complexity" evidence="8">
    <location>
        <begin position="672"/>
        <end position="682"/>
    </location>
</feature>
<feature type="domain" description="C2H2-type" evidence="9">
    <location>
        <begin position="313"/>
        <end position="336"/>
    </location>
</feature>
<dbReference type="PROSITE" id="PS50157">
    <property type="entry name" value="ZINC_FINGER_C2H2_2"/>
    <property type="match status" value="11"/>
</dbReference>
<feature type="domain" description="C2H2-type" evidence="9">
    <location>
        <begin position="285"/>
        <end position="312"/>
    </location>
</feature>
<dbReference type="SMART" id="SM00355">
    <property type="entry name" value="ZnF_C2H2"/>
    <property type="match status" value="14"/>
</dbReference>
<keyword evidence="3" id="KW-0677">Repeat</keyword>